<dbReference type="Gene3D" id="3.80.10.10">
    <property type="entry name" value="Ribonuclease Inhibitor"/>
    <property type="match status" value="1"/>
</dbReference>
<dbReference type="SUPFAM" id="SSF52047">
    <property type="entry name" value="RNI-like"/>
    <property type="match status" value="1"/>
</dbReference>
<evidence type="ECO:0000313" key="2">
    <source>
        <dbReference type="Proteomes" id="UP000077671"/>
    </source>
</evidence>
<dbReference type="AlphaFoldDB" id="A0A177V1J7"/>
<dbReference type="EMBL" id="LWDD02000116">
    <property type="protein sequence ID" value="KAE8263768.1"/>
    <property type="molecule type" value="Genomic_DNA"/>
</dbReference>
<comment type="caution">
    <text evidence="1">The sequence shown here is derived from an EMBL/GenBank/DDBJ whole genome shotgun (WGS) entry which is preliminary data.</text>
</comment>
<accession>A0A177V1J7</accession>
<organism evidence="1 2">
    <name type="scientific">Tilletia caries</name>
    <name type="common">wheat bunt fungus</name>
    <dbReference type="NCBI Taxonomy" id="13290"/>
    <lineage>
        <taxon>Eukaryota</taxon>
        <taxon>Fungi</taxon>
        <taxon>Dikarya</taxon>
        <taxon>Basidiomycota</taxon>
        <taxon>Ustilaginomycotina</taxon>
        <taxon>Exobasidiomycetes</taxon>
        <taxon>Tilletiales</taxon>
        <taxon>Tilletiaceae</taxon>
        <taxon>Tilletia</taxon>
    </lineage>
</organism>
<dbReference type="InterPro" id="IPR032675">
    <property type="entry name" value="LRR_dom_sf"/>
</dbReference>
<proteinExistence type="predicted"/>
<reference evidence="1" key="1">
    <citation type="submission" date="2016-04" db="EMBL/GenBank/DDBJ databases">
        <authorList>
            <person name="Nguyen H.D."/>
            <person name="Kesanakurti P."/>
            <person name="Cullis J."/>
            <person name="Levesque C.A."/>
            <person name="Hambleton S."/>
        </authorList>
    </citation>
    <scope>NUCLEOTIDE SEQUENCE</scope>
    <source>
        <strain evidence="1">DAOMC 238032</strain>
    </source>
</reference>
<dbReference type="Proteomes" id="UP000077671">
    <property type="component" value="Unassembled WGS sequence"/>
</dbReference>
<evidence type="ECO:0000313" key="1">
    <source>
        <dbReference type="EMBL" id="KAE8263768.1"/>
    </source>
</evidence>
<gene>
    <name evidence="1" type="ORF">A4X03_0g1440</name>
</gene>
<reference evidence="1" key="2">
    <citation type="journal article" date="2019" name="IMA Fungus">
        <title>Genome sequencing and comparison of five Tilletia species to identify candidate genes for the detection of regulated species infecting wheat.</title>
        <authorList>
            <person name="Nguyen H.D.T."/>
            <person name="Sultana T."/>
            <person name="Kesanakurti P."/>
            <person name="Hambleton S."/>
        </authorList>
    </citation>
    <scope>NUCLEOTIDE SEQUENCE</scope>
    <source>
        <strain evidence="1">DAOMC 238032</strain>
    </source>
</reference>
<sequence length="627" mass="70615">MDHSETLPVAKRPKTSHTATQPNASAVARFFDIPELVQIILDYLHADRIDLLVLAAVCKGLRTPALQVWVRHFDFNQDEYEGKLKLVQANTHLIAHIRCLCIFNCVEWVYPGGPDPERPPLFWSQVKALLSLLVAHRPLHDQGPLFDIFMDVDDGDALYRAFQPYPRLAQRISGLHLADRCRFTPGNAAHAANRFSTSGWTSLTLLLKDALPHTSSVKNLRSLEYKTFSELQEVPFRQAAKQIFWSTLAAQCQSLHELCLFVSFGSQADYLLRHGHFTSLKVFDLSDMSRNDVDILDVEIIDAFLNRHTALERLSFYCDACPRDRPLSLNQTFPALQDLDLGAGASAADEATFEFVRRHSKLRRLTTIHLGNVDENAALLKSLLLACPDTFKHLPGIENILPKQLSALIRDGARPLRAKVFAIKSLSSGFRWDCEPLTDLDMLSWSGVRPEDVRDLTFLSVVLRVHDFDRQDLRLFQLFACGILPNLTELHLHLVGGEDDFPTLTEFVNQIIPSTSIRVLCILAPDRLAPEEVPAMLLTRHLFPVRFELLCWRHGSQESEYFRFVADTSVMQNSASPLAPQLGKLGRLQAIPKRVLLTQVGSGGVWRQRLDIGRGLNPATVLDHNGV</sequence>
<name>A0A177V1J7_9BASI</name>
<protein>
    <submittedName>
        <fullName evidence="1">Uncharacterized protein</fullName>
    </submittedName>
</protein>